<evidence type="ECO:0000313" key="5">
    <source>
        <dbReference type="Proteomes" id="UP001201262"/>
    </source>
</evidence>
<gene>
    <name evidence="4" type="ORF">BGW36DRAFT_430281</name>
</gene>
<keyword evidence="2 3" id="KW-0040">ANK repeat</keyword>
<dbReference type="GeneID" id="70251111"/>
<dbReference type="GO" id="GO:0004842">
    <property type="term" value="F:ubiquitin-protein transferase activity"/>
    <property type="evidence" value="ECO:0007669"/>
    <property type="project" value="TreeGrafter"/>
</dbReference>
<keyword evidence="1" id="KW-0677">Repeat</keyword>
<evidence type="ECO:0000256" key="1">
    <source>
        <dbReference type="ARBA" id="ARBA00022737"/>
    </source>
</evidence>
<keyword evidence="5" id="KW-1185">Reference proteome</keyword>
<dbReference type="RefSeq" id="XP_046069936.1">
    <property type="nucleotide sequence ID" value="XM_046220824.1"/>
</dbReference>
<dbReference type="EMBL" id="JAJTJA010000009">
    <property type="protein sequence ID" value="KAH8694266.1"/>
    <property type="molecule type" value="Genomic_DNA"/>
</dbReference>
<dbReference type="SMART" id="SM00248">
    <property type="entry name" value="ANK"/>
    <property type="match status" value="6"/>
</dbReference>
<dbReference type="PANTHER" id="PTHR24171">
    <property type="entry name" value="ANKYRIN REPEAT DOMAIN-CONTAINING PROTEIN 39-RELATED"/>
    <property type="match status" value="1"/>
</dbReference>
<dbReference type="InterPro" id="IPR036770">
    <property type="entry name" value="Ankyrin_rpt-contain_sf"/>
</dbReference>
<sequence>MEDVQIYDRPHHLMRAALKQNSPVFERILSKTKVKSLNILNMNPDPKENGEHINLVTALIIGILSCDAYYVRRILEHGGNPNLLGIKNSRDSMPPIKWAAIRGDTSILQALIDFGADVNDCRPEVSTDEDAWTPLHIAVSQRRMGAVRLLIRAGANPKHMMGDNFSILMQARSWVGGLRVLLNVCKFDQDVLDDALREAIVSLDDFTAPAKCLIEAGAIPTYDLFCRACGKEPGAPLLGIRLLVRCGFRANMTGSDGLTVLHVTTRASVASVLVKEMPGIANALDSIKRKTPLEWMYTNSYPDFREQGRLDEVDRHAQSELTATLVKNGAELFIARDSWDRNILFFAVEYGHISAVREVLNQKPELLHSRDSLGNTPLHMAASSYSEGTLDCLELLLERNNDVNARNHLGQAALHCISSQIPSYGNAPREYLDIGLPVQKARVLLHYNHNIMLCGRRDDMTKPTTAMVEAISRGKPKKMDKIMALRTEKYLEEGLFASVKYGFFEIFDQLLNCGTNLSICTITETGDTLYHALALGVSTMGATGYAVTVGYRLLGYNMSPDWDENFHGTNYTDDGRPIRNYLHIAEMLSRDECREEFVFKKNNAGHSAFDLLGLMTPAVDWEYLFKNCHYLREKEVNPWMPDEVFIPTVNLDDLFFE</sequence>
<dbReference type="Pfam" id="PF12796">
    <property type="entry name" value="Ank_2"/>
    <property type="match status" value="2"/>
</dbReference>
<reference evidence="4" key="1">
    <citation type="submission" date="2021-12" db="EMBL/GenBank/DDBJ databases">
        <title>Convergent genome expansion in fungi linked to evolution of root-endophyte symbiosis.</title>
        <authorList>
            <consortium name="DOE Joint Genome Institute"/>
            <person name="Ke Y.-H."/>
            <person name="Bonito G."/>
            <person name="Liao H.-L."/>
            <person name="Looney B."/>
            <person name="Rojas-Flechas A."/>
            <person name="Nash J."/>
            <person name="Hameed K."/>
            <person name="Schadt C."/>
            <person name="Martin F."/>
            <person name="Crous P.W."/>
            <person name="Miettinen O."/>
            <person name="Magnuson J.K."/>
            <person name="Labbe J."/>
            <person name="Jacobson D."/>
            <person name="Doktycz M.J."/>
            <person name="Veneault-Fourrey C."/>
            <person name="Kuo A."/>
            <person name="Mondo S."/>
            <person name="Calhoun S."/>
            <person name="Riley R."/>
            <person name="Ohm R."/>
            <person name="LaButti K."/>
            <person name="Andreopoulos B."/>
            <person name="Pangilinan J."/>
            <person name="Nolan M."/>
            <person name="Tritt A."/>
            <person name="Clum A."/>
            <person name="Lipzen A."/>
            <person name="Daum C."/>
            <person name="Barry K."/>
            <person name="Grigoriev I.V."/>
            <person name="Vilgalys R."/>
        </authorList>
    </citation>
    <scope>NUCLEOTIDE SEQUENCE</scope>
    <source>
        <strain evidence="4">PMI_201</strain>
    </source>
</reference>
<dbReference type="SUPFAM" id="SSF48403">
    <property type="entry name" value="Ankyrin repeat"/>
    <property type="match status" value="1"/>
</dbReference>
<dbReference type="InterPro" id="IPR002110">
    <property type="entry name" value="Ankyrin_rpt"/>
</dbReference>
<organism evidence="4 5">
    <name type="scientific">Talaromyces proteolyticus</name>
    <dbReference type="NCBI Taxonomy" id="1131652"/>
    <lineage>
        <taxon>Eukaryota</taxon>
        <taxon>Fungi</taxon>
        <taxon>Dikarya</taxon>
        <taxon>Ascomycota</taxon>
        <taxon>Pezizomycotina</taxon>
        <taxon>Eurotiomycetes</taxon>
        <taxon>Eurotiomycetidae</taxon>
        <taxon>Eurotiales</taxon>
        <taxon>Trichocomaceae</taxon>
        <taxon>Talaromyces</taxon>
        <taxon>Talaromyces sect. Bacilispori</taxon>
    </lineage>
</organism>
<dbReference type="AlphaFoldDB" id="A0AAD4KMB7"/>
<dbReference type="PROSITE" id="PS50088">
    <property type="entry name" value="ANK_REPEAT"/>
    <property type="match status" value="3"/>
</dbReference>
<dbReference type="Gene3D" id="1.25.40.20">
    <property type="entry name" value="Ankyrin repeat-containing domain"/>
    <property type="match status" value="2"/>
</dbReference>
<dbReference type="GO" id="GO:0085020">
    <property type="term" value="P:protein K6-linked ubiquitination"/>
    <property type="evidence" value="ECO:0007669"/>
    <property type="project" value="TreeGrafter"/>
</dbReference>
<feature type="repeat" description="ANK" evidence="3">
    <location>
        <begin position="373"/>
        <end position="408"/>
    </location>
</feature>
<name>A0AAD4KMB7_9EURO</name>
<evidence type="ECO:0000313" key="4">
    <source>
        <dbReference type="EMBL" id="KAH8694266.1"/>
    </source>
</evidence>
<feature type="repeat" description="ANK" evidence="3">
    <location>
        <begin position="91"/>
        <end position="119"/>
    </location>
</feature>
<proteinExistence type="predicted"/>
<accession>A0AAD4KMB7</accession>
<protein>
    <submittedName>
        <fullName evidence="4">Ankyrin repeat-containing domain protein</fullName>
    </submittedName>
</protein>
<dbReference type="PANTHER" id="PTHR24171:SF8">
    <property type="entry name" value="BRCA1-ASSOCIATED RING DOMAIN PROTEIN 1"/>
    <property type="match status" value="1"/>
</dbReference>
<feature type="repeat" description="ANK" evidence="3">
    <location>
        <begin position="130"/>
        <end position="156"/>
    </location>
</feature>
<dbReference type="Proteomes" id="UP001201262">
    <property type="component" value="Unassembled WGS sequence"/>
</dbReference>
<evidence type="ECO:0000256" key="3">
    <source>
        <dbReference type="PROSITE-ProRule" id="PRU00023"/>
    </source>
</evidence>
<evidence type="ECO:0000256" key="2">
    <source>
        <dbReference type="ARBA" id="ARBA00023043"/>
    </source>
</evidence>
<comment type="caution">
    <text evidence="4">The sequence shown here is derived from an EMBL/GenBank/DDBJ whole genome shotgun (WGS) entry which is preliminary data.</text>
</comment>
<dbReference type="PROSITE" id="PS50297">
    <property type="entry name" value="ANK_REP_REGION"/>
    <property type="match status" value="3"/>
</dbReference>